<dbReference type="AlphaFoldDB" id="A0A0E9TA02"/>
<name>A0A0E9TA02_ANGAN</name>
<evidence type="ECO:0000313" key="1">
    <source>
        <dbReference type="EMBL" id="JAH50237.1"/>
    </source>
</evidence>
<reference evidence="1" key="1">
    <citation type="submission" date="2014-11" db="EMBL/GenBank/DDBJ databases">
        <authorList>
            <person name="Amaro Gonzalez C."/>
        </authorList>
    </citation>
    <scope>NUCLEOTIDE SEQUENCE</scope>
</reference>
<accession>A0A0E9TA02</accession>
<sequence length="54" mass="5757">MVPVATDGAPSMRGDTEGVCDFITEVVGSKAAYVHCILHQEALCAQTFPPECME</sequence>
<dbReference type="EMBL" id="GBXM01058340">
    <property type="protein sequence ID" value="JAH50237.1"/>
    <property type="molecule type" value="Transcribed_RNA"/>
</dbReference>
<organism evidence="1">
    <name type="scientific">Anguilla anguilla</name>
    <name type="common">European freshwater eel</name>
    <name type="synonym">Muraena anguilla</name>
    <dbReference type="NCBI Taxonomy" id="7936"/>
    <lineage>
        <taxon>Eukaryota</taxon>
        <taxon>Metazoa</taxon>
        <taxon>Chordata</taxon>
        <taxon>Craniata</taxon>
        <taxon>Vertebrata</taxon>
        <taxon>Euteleostomi</taxon>
        <taxon>Actinopterygii</taxon>
        <taxon>Neopterygii</taxon>
        <taxon>Teleostei</taxon>
        <taxon>Anguilliformes</taxon>
        <taxon>Anguillidae</taxon>
        <taxon>Anguilla</taxon>
    </lineage>
</organism>
<reference evidence="1" key="2">
    <citation type="journal article" date="2015" name="Fish Shellfish Immunol.">
        <title>Early steps in the European eel (Anguilla anguilla)-Vibrio vulnificus interaction in the gills: Role of the RtxA13 toxin.</title>
        <authorList>
            <person name="Callol A."/>
            <person name="Pajuelo D."/>
            <person name="Ebbesson L."/>
            <person name="Teles M."/>
            <person name="MacKenzie S."/>
            <person name="Amaro C."/>
        </authorList>
    </citation>
    <scope>NUCLEOTIDE SEQUENCE</scope>
</reference>
<protein>
    <submittedName>
        <fullName evidence="1">Uncharacterized protein</fullName>
    </submittedName>
</protein>
<proteinExistence type="predicted"/>